<organism evidence="8 9">
    <name type="scientific">Bathycoccus prasinos</name>
    <dbReference type="NCBI Taxonomy" id="41875"/>
    <lineage>
        <taxon>Eukaryota</taxon>
        <taxon>Viridiplantae</taxon>
        <taxon>Chlorophyta</taxon>
        <taxon>Mamiellophyceae</taxon>
        <taxon>Mamiellales</taxon>
        <taxon>Bathycoccaceae</taxon>
        <taxon>Bathycoccus</taxon>
    </lineage>
</organism>
<evidence type="ECO:0000256" key="6">
    <source>
        <dbReference type="ARBA" id="ARBA00023136"/>
    </source>
</evidence>
<dbReference type="InterPro" id="IPR001898">
    <property type="entry name" value="SLC13A/DASS"/>
</dbReference>
<comment type="similarity">
    <text evidence="2">Belongs to the SLC13A/DASS transporter (TC 2.A.47) family. DIT1 subfamily.</text>
</comment>
<keyword evidence="4" id="KW-0934">Plastid</keyword>
<feature type="transmembrane region" description="Helical" evidence="7">
    <location>
        <begin position="374"/>
        <end position="398"/>
    </location>
</feature>
<evidence type="ECO:0000256" key="3">
    <source>
        <dbReference type="ARBA" id="ARBA00022692"/>
    </source>
</evidence>
<feature type="transmembrane region" description="Helical" evidence="7">
    <location>
        <begin position="234"/>
        <end position="258"/>
    </location>
</feature>
<dbReference type="Proteomes" id="UP000198341">
    <property type="component" value="Chromosome 8"/>
</dbReference>
<dbReference type="OrthoDB" id="1695362at2759"/>
<evidence type="ECO:0000256" key="1">
    <source>
        <dbReference type="ARBA" id="ARBA00004478"/>
    </source>
</evidence>
<reference evidence="8 9" key="1">
    <citation type="submission" date="2011-10" db="EMBL/GenBank/DDBJ databases">
        <authorList>
            <person name="Genoscope - CEA"/>
        </authorList>
    </citation>
    <scope>NUCLEOTIDE SEQUENCE [LARGE SCALE GENOMIC DNA]</scope>
    <source>
        <strain evidence="8 9">RCC 1105</strain>
    </source>
</reference>
<feature type="transmembrane region" description="Helical" evidence="7">
    <location>
        <begin position="634"/>
        <end position="655"/>
    </location>
</feature>
<dbReference type="NCBIfam" id="TIGR00785">
    <property type="entry name" value="dass"/>
    <property type="match status" value="1"/>
</dbReference>
<feature type="transmembrane region" description="Helical" evidence="7">
    <location>
        <begin position="540"/>
        <end position="561"/>
    </location>
</feature>
<dbReference type="GeneID" id="19014333"/>
<dbReference type="EMBL" id="FO082271">
    <property type="protein sequence ID" value="CCO17777.1"/>
    <property type="molecule type" value="Genomic_DNA"/>
</dbReference>
<dbReference type="PANTHER" id="PTHR42826">
    <property type="entry name" value="DICARBOXYLATE TRANSPORTER 2.1, CHLOROPLASTIC"/>
    <property type="match status" value="1"/>
</dbReference>
<feature type="transmembrane region" description="Helical" evidence="7">
    <location>
        <begin position="512"/>
        <end position="533"/>
    </location>
</feature>
<evidence type="ECO:0000313" key="8">
    <source>
        <dbReference type="EMBL" id="CCO17777.1"/>
    </source>
</evidence>
<name>K8EHZ5_9CHLO</name>
<dbReference type="GO" id="GO:0009706">
    <property type="term" value="C:chloroplast inner membrane"/>
    <property type="evidence" value="ECO:0007669"/>
    <property type="project" value="UniProtKB-SubCell"/>
</dbReference>
<evidence type="ECO:0000256" key="2">
    <source>
        <dbReference type="ARBA" id="ARBA00007349"/>
    </source>
</evidence>
<gene>
    <name evidence="8" type="ORF">Bathy08g03540</name>
</gene>
<dbReference type="KEGG" id="bpg:Bathy08g03540"/>
<dbReference type="InterPro" id="IPR030676">
    <property type="entry name" value="CitT-rel"/>
</dbReference>
<feature type="transmembrane region" description="Helical" evidence="7">
    <location>
        <begin position="404"/>
        <end position="426"/>
    </location>
</feature>
<dbReference type="GO" id="GO:0015140">
    <property type="term" value="F:malate transmembrane transporter activity"/>
    <property type="evidence" value="ECO:0007669"/>
    <property type="project" value="UniProtKB-ARBA"/>
</dbReference>
<evidence type="ECO:0000313" key="9">
    <source>
        <dbReference type="Proteomes" id="UP000198341"/>
    </source>
</evidence>
<keyword evidence="4" id="KW-1001">Plastid inner membrane</keyword>
<accession>K8EHZ5</accession>
<dbReference type="Pfam" id="PF00939">
    <property type="entry name" value="Na_sulph_symp"/>
    <property type="match status" value="1"/>
</dbReference>
<feature type="transmembrane region" description="Helical" evidence="7">
    <location>
        <begin position="278"/>
        <end position="297"/>
    </location>
</feature>
<evidence type="ECO:0000256" key="4">
    <source>
        <dbReference type="ARBA" id="ARBA00022780"/>
    </source>
</evidence>
<keyword evidence="6 7" id="KW-0472">Membrane</keyword>
<feature type="transmembrane region" description="Helical" evidence="7">
    <location>
        <begin position="206"/>
        <end position="222"/>
    </location>
</feature>
<feature type="transmembrane region" description="Helical" evidence="7">
    <location>
        <begin position="466"/>
        <end position="492"/>
    </location>
</feature>
<dbReference type="RefSeq" id="XP_007511656.1">
    <property type="nucleotide sequence ID" value="XM_007511594.1"/>
</dbReference>
<dbReference type="eggNOG" id="ENOG502QQ8W">
    <property type="taxonomic scope" value="Eukaryota"/>
</dbReference>
<protein>
    <submittedName>
        <fullName evidence="8">2-oxoglutarate/malate translocator</fullName>
    </submittedName>
</protein>
<dbReference type="AlphaFoldDB" id="K8EHZ5"/>
<keyword evidence="9" id="KW-1185">Reference proteome</keyword>
<keyword evidence="5 7" id="KW-1133">Transmembrane helix</keyword>
<sequence length="659" mass="71341">MMMMFKTYTTNTNPHVGSTKSGFGQGRKNQIMLLNSSSSSLLFGRSATTKASSCALSKSFSDDGNGGSFDRRFLRRRLRRRRKSDSSWFSSNSLASGALVPQKKTNDACDEMKSRANNNNNTNNKYTISRVLRRGENERRKRAALFLRASAGGDEGEENASLSAGEEQESAEVVVPARNYDDDVDDDEEPNFGVKSPELATFHRKTALFAISVGFAVFYGFPKPDVLTSEAWQLLAIFSATICGLVLKPLPVGAWAFGAMTVSLLTKTLTFDQALSSVSNQVVWLILVTAFFARAFVKTGFGDRLALLFVSVAGQSSLRLAYGFQLAEALLSPAMPSTTARAAGVFIPVIKSLDPRTQEFLIGQQLQGTGATSAFLMSGAAQNFLCMQIAIGMGIPFVNPFNEWAVAAFVPAFICMMVTPLIVFIVDPPLLNATPKAPMEAAKKLQAMGPLAEIEKRMCLSLGTTVFLWIFGAPLGIAAVVAAMTGLCLMLISGVLSWDDALEQKGAWDTLIWFAILIGMSQQLNDLGVIEWLSGFVRDFLISWNLVGTSAFVALHLAYFLSHYMFASQSAHVGALYGAFLTMMIAGGVPPKLAAISLAMNTNTFGGLTHYASGQAAVYYGSGKIGLEKLWKQGLYVSCVHAFIWSTVGMAWWSVCGIF</sequence>
<feature type="transmembrane region" description="Helical" evidence="7">
    <location>
        <begin position="573"/>
        <end position="590"/>
    </location>
</feature>
<comment type="subcellular location">
    <subcellularLocation>
        <location evidence="1">Plastid</location>
        <location evidence="1">Chloroplast inner membrane</location>
        <topology evidence="1">Multi-pass membrane protein</topology>
    </subcellularLocation>
</comment>
<evidence type="ECO:0000256" key="5">
    <source>
        <dbReference type="ARBA" id="ARBA00022989"/>
    </source>
</evidence>
<evidence type="ECO:0000256" key="7">
    <source>
        <dbReference type="SAM" id="Phobius"/>
    </source>
</evidence>
<keyword evidence="3 7" id="KW-0812">Transmembrane</keyword>
<proteinExistence type="inferred from homology"/>